<dbReference type="PROSITE" id="PS50109">
    <property type="entry name" value="HIS_KIN"/>
    <property type="match status" value="1"/>
</dbReference>
<comment type="catalytic activity">
    <reaction evidence="1">
        <text>ATP + protein L-histidine = ADP + protein N-phospho-L-histidine.</text>
        <dbReference type="EC" id="2.7.13.3"/>
    </reaction>
</comment>
<feature type="domain" description="Histidine kinase" evidence="10">
    <location>
        <begin position="230"/>
        <end position="447"/>
    </location>
</feature>
<feature type="transmembrane region" description="Helical" evidence="9">
    <location>
        <begin position="173"/>
        <end position="195"/>
    </location>
</feature>
<keyword evidence="5" id="KW-0808">Transferase</keyword>
<comment type="caution">
    <text evidence="11">The sequence shown here is derived from an EMBL/GenBank/DDBJ whole genome shotgun (WGS) entry which is preliminary data.</text>
</comment>
<dbReference type="CDD" id="cd00082">
    <property type="entry name" value="HisKA"/>
    <property type="match status" value="1"/>
</dbReference>
<sequence length="455" mass="50122">MSDHTITSDFKEPRRFGKDRMRRLGTESGVRLQTQVLLRWLAVAGQLAAVLMVDFALGFDLPLGMCLGAIAASAWLNVFLAVRYPTTRRLPDGQAALYFGYDVLQLAVLLYLTGGLANPFALLFLVPVTISATTLSLRSTVSLWFLAAALVSFLAFFHRPLPWQEGEPLVLDFLYILGIWVALELGLGFMAVYAWRIAQESKRMSDALTATQLVLAREQRLSAIDGLAAAAAHELGTPLGTISLVTKELQRGLPDEEQLREDLALLHSQAERCRDILSRLTRQPDERDALLARQPVSLLLNEIVDPYRGSDVSIQIELEAEGETTEPIVPRDPEIMYGLGNLVENASDFAEDKVIVKAVFSNERMHIRLIDDGPGFPADILEKLGEPYITTRPRSGLADEREEHEGMGLGFFIAKTFLERSGADVSIANRGDGVPGAIVTVEWPRALIEAGNRGD</sequence>
<dbReference type="STRING" id="1333998.M2A_0361"/>
<dbReference type="SMART" id="SM00388">
    <property type="entry name" value="HisKA"/>
    <property type="match status" value="1"/>
</dbReference>
<dbReference type="SMART" id="SM00387">
    <property type="entry name" value="HATPase_c"/>
    <property type="match status" value="1"/>
</dbReference>
<dbReference type="GO" id="GO:0000155">
    <property type="term" value="F:phosphorelay sensor kinase activity"/>
    <property type="evidence" value="ECO:0007669"/>
    <property type="project" value="InterPro"/>
</dbReference>
<dbReference type="InterPro" id="IPR036097">
    <property type="entry name" value="HisK_dim/P_sf"/>
</dbReference>
<keyword evidence="9" id="KW-0812">Transmembrane</keyword>
<dbReference type="SUPFAM" id="SSF55874">
    <property type="entry name" value="ATPase domain of HSP90 chaperone/DNA topoisomerase II/histidine kinase"/>
    <property type="match status" value="1"/>
</dbReference>
<dbReference type="Proteomes" id="UP000028702">
    <property type="component" value="Unassembled WGS sequence"/>
</dbReference>
<feature type="transmembrane region" description="Helical" evidence="9">
    <location>
        <begin position="144"/>
        <end position="161"/>
    </location>
</feature>
<keyword evidence="4" id="KW-1003">Cell membrane</keyword>
<dbReference type="EC" id="2.7.13.3" evidence="3"/>
<dbReference type="PANTHER" id="PTHR44936:SF10">
    <property type="entry name" value="SENSOR PROTEIN RSTB"/>
    <property type="match status" value="1"/>
</dbReference>
<dbReference type="Gene3D" id="3.30.565.10">
    <property type="entry name" value="Histidine kinase-like ATPase, C-terminal domain"/>
    <property type="match status" value="1"/>
</dbReference>
<keyword evidence="6" id="KW-0547">Nucleotide-binding</keyword>
<keyword evidence="12" id="KW-1185">Reference proteome</keyword>
<evidence type="ECO:0000256" key="9">
    <source>
        <dbReference type="SAM" id="Phobius"/>
    </source>
</evidence>
<dbReference type="InterPro" id="IPR003594">
    <property type="entry name" value="HATPase_dom"/>
</dbReference>
<evidence type="ECO:0000256" key="5">
    <source>
        <dbReference type="ARBA" id="ARBA00022679"/>
    </source>
</evidence>
<dbReference type="GO" id="GO:0005524">
    <property type="term" value="F:ATP binding"/>
    <property type="evidence" value="ECO:0007669"/>
    <property type="project" value="UniProtKB-KW"/>
</dbReference>
<proteinExistence type="predicted"/>
<dbReference type="InterPro" id="IPR036890">
    <property type="entry name" value="HATPase_C_sf"/>
</dbReference>
<protein>
    <recommendedName>
        <fullName evidence="3">histidine kinase</fullName>
        <ecNumber evidence="3">2.7.13.3</ecNumber>
    </recommendedName>
</protein>
<keyword evidence="9" id="KW-0472">Membrane</keyword>
<dbReference type="EMBL" id="BBIO01000001">
    <property type="protein sequence ID" value="GAK43862.1"/>
    <property type="molecule type" value="Genomic_DNA"/>
</dbReference>
<keyword evidence="9" id="KW-1133">Transmembrane helix</keyword>
<evidence type="ECO:0000256" key="7">
    <source>
        <dbReference type="ARBA" id="ARBA00022777"/>
    </source>
</evidence>
<organism evidence="11 12">
    <name type="scientific">Tepidicaulis marinus</name>
    <dbReference type="NCBI Taxonomy" id="1333998"/>
    <lineage>
        <taxon>Bacteria</taxon>
        <taxon>Pseudomonadati</taxon>
        <taxon>Pseudomonadota</taxon>
        <taxon>Alphaproteobacteria</taxon>
        <taxon>Hyphomicrobiales</taxon>
        <taxon>Parvibaculaceae</taxon>
        <taxon>Tepidicaulis</taxon>
    </lineage>
</organism>
<evidence type="ECO:0000256" key="2">
    <source>
        <dbReference type="ARBA" id="ARBA00004651"/>
    </source>
</evidence>
<dbReference type="PANTHER" id="PTHR44936">
    <property type="entry name" value="SENSOR PROTEIN CREC"/>
    <property type="match status" value="1"/>
</dbReference>
<dbReference type="Pfam" id="PF00512">
    <property type="entry name" value="HisKA"/>
    <property type="match status" value="1"/>
</dbReference>
<keyword evidence="8" id="KW-0067">ATP-binding</keyword>
<name>A0A081B744_9HYPH</name>
<dbReference type="InterPro" id="IPR003661">
    <property type="entry name" value="HisK_dim/P_dom"/>
</dbReference>
<dbReference type="NCBIfam" id="NF033792">
    <property type="entry name" value="ActS_PrrB_HisK"/>
    <property type="match status" value="1"/>
</dbReference>
<evidence type="ECO:0000256" key="8">
    <source>
        <dbReference type="ARBA" id="ARBA00022840"/>
    </source>
</evidence>
<keyword evidence="7 11" id="KW-0418">Kinase</keyword>
<dbReference type="RefSeq" id="WP_244444357.1">
    <property type="nucleotide sequence ID" value="NZ_BBIO01000001.1"/>
</dbReference>
<dbReference type="AlphaFoldDB" id="A0A081B744"/>
<evidence type="ECO:0000259" key="10">
    <source>
        <dbReference type="PROSITE" id="PS50109"/>
    </source>
</evidence>
<dbReference type="InterPro" id="IPR047770">
    <property type="entry name" value="RegB"/>
</dbReference>
<evidence type="ECO:0000256" key="3">
    <source>
        <dbReference type="ARBA" id="ARBA00012438"/>
    </source>
</evidence>
<dbReference type="Gene3D" id="1.10.287.130">
    <property type="match status" value="1"/>
</dbReference>
<reference evidence="11 12" key="1">
    <citation type="submission" date="2014-07" db="EMBL/GenBank/DDBJ databases">
        <title>Tepidicaulis marinum gen. nov., sp. nov., a novel marine bacterium denitrifying nitrate to nitrous oxide strictly under microaerobic conditions.</title>
        <authorList>
            <person name="Takeuchi M."/>
            <person name="Yamagishi T."/>
            <person name="Kamagata Y."/>
            <person name="Oshima K."/>
            <person name="Hattori M."/>
            <person name="Katayama T."/>
            <person name="Hanada S."/>
            <person name="Tamaki H."/>
            <person name="Marumo K."/>
            <person name="Maeda H."/>
            <person name="Nedachi M."/>
            <person name="Iwasaki W."/>
            <person name="Suwa Y."/>
            <person name="Sakata S."/>
        </authorList>
    </citation>
    <scope>NUCLEOTIDE SEQUENCE [LARGE SCALE GENOMIC DNA]</scope>
    <source>
        <strain evidence="11 12">MA2</strain>
    </source>
</reference>
<evidence type="ECO:0000256" key="6">
    <source>
        <dbReference type="ARBA" id="ARBA00022741"/>
    </source>
</evidence>
<dbReference type="GO" id="GO:0005886">
    <property type="term" value="C:plasma membrane"/>
    <property type="evidence" value="ECO:0007669"/>
    <property type="project" value="UniProtKB-SubCell"/>
</dbReference>
<evidence type="ECO:0000313" key="12">
    <source>
        <dbReference type="Proteomes" id="UP000028702"/>
    </source>
</evidence>
<dbReference type="InterPro" id="IPR005467">
    <property type="entry name" value="His_kinase_dom"/>
</dbReference>
<evidence type="ECO:0000256" key="4">
    <source>
        <dbReference type="ARBA" id="ARBA00022475"/>
    </source>
</evidence>
<dbReference type="Pfam" id="PF02518">
    <property type="entry name" value="HATPase_c"/>
    <property type="match status" value="1"/>
</dbReference>
<feature type="transmembrane region" description="Helical" evidence="9">
    <location>
        <begin position="36"/>
        <end position="55"/>
    </location>
</feature>
<gene>
    <name evidence="11" type="ORF">M2A_0361</name>
</gene>
<evidence type="ECO:0000313" key="11">
    <source>
        <dbReference type="EMBL" id="GAK43862.1"/>
    </source>
</evidence>
<dbReference type="eggNOG" id="COG4191">
    <property type="taxonomic scope" value="Bacteria"/>
</dbReference>
<dbReference type="InterPro" id="IPR050980">
    <property type="entry name" value="2C_sensor_his_kinase"/>
</dbReference>
<evidence type="ECO:0000256" key="1">
    <source>
        <dbReference type="ARBA" id="ARBA00000085"/>
    </source>
</evidence>
<dbReference type="SUPFAM" id="SSF47384">
    <property type="entry name" value="Homodimeric domain of signal transducing histidine kinase"/>
    <property type="match status" value="1"/>
</dbReference>
<comment type="subcellular location">
    <subcellularLocation>
        <location evidence="2">Cell membrane</location>
        <topology evidence="2">Multi-pass membrane protein</topology>
    </subcellularLocation>
</comment>
<accession>A0A081B744</accession>